<dbReference type="SUPFAM" id="SSF55961">
    <property type="entry name" value="Bet v1-like"/>
    <property type="match status" value="1"/>
</dbReference>
<sequence>MKSVIEIARTSEEVFEYLSDGNKTNDYFIKDFEVKPLSRPPSTDGIYRLGTYVRGKGAFFGKKVSILYKVVVFTPGQEVRLCSEDKEYDSEVVWLLHKTDEGNTRVSLELQLAMKKTFIGFFANTAIQMLEPVLNGYLQHSLARLKHILEGKPSEHFVQTALSQN</sequence>
<dbReference type="AlphaFoldDB" id="A0A8T7LQV6"/>
<dbReference type="Proteomes" id="UP001431572">
    <property type="component" value="Chromosome 1"/>
</dbReference>
<dbReference type="Gene3D" id="3.30.530.20">
    <property type="match status" value="1"/>
</dbReference>
<name>A0A8T7LQV6_9CHLR</name>
<dbReference type="InterPro" id="IPR023393">
    <property type="entry name" value="START-like_dom_sf"/>
</dbReference>
<reference evidence="1 3" key="1">
    <citation type="submission" date="2020-06" db="EMBL/GenBank/DDBJ databases">
        <title>Anoxygenic phototrophic Chloroflexota member uses a Type I reaction center.</title>
        <authorList>
            <person name="Tsuji J.M."/>
            <person name="Shaw N.A."/>
            <person name="Nagashima S."/>
            <person name="Venkiteswaran J."/>
            <person name="Schiff S.L."/>
            <person name="Hanada S."/>
            <person name="Tank M."/>
            <person name="Neufeld J.D."/>
        </authorList>
    </citation>
    <scope>NUCLEOTIDE SEQUENCE [LARGE SCALE GENOMIC DNA]</scope>
    <source>
        <strain evidence="1">L227-S17</strain>
    </source>
</reference>
<dbReference type="Proteomes" id="UP000521676">
    <property type="component" value="Unassembled WGS sequence"/>
</dbReference>
<proteinExistence type="predicted"/>
<evidence type="ECO:0000313" key="1">
    <source>
        <dbReference type="EMBL" id="NWJ44368.1"/>
    </source>
</evidence>
<dbReference type="EMBL" id="JACATZ010000001">
    <property type="protein sequence ID" value="NWJ44368.1"/>
    <property type="molecule type" value="Genomic_DNA"/>
</dbReference>
<evidence type="ECO:0000313" key="2">
    <source>
        <dbReference type="EMBL" id="WJW66261.1"/>
    </source>
</evidence>
<organism evidence="1 3">
    <name type="scientific">Candidatus Chlorohelix allophototropha</name>
    <dbReference type="NCBI Taxonomy" id="3003348"/>
    <lineage>
        <taxon>Bacteria</taxon>
        <taxon>Bacillati</taxon>
        <taxon>Chloroflexota</taxon>
        <taxon>Chloroflexia</taxon>
        <taxon>Candidatus Chloroheliales</taxon>
        <taxon>Candidatus Chloroheliaceae</taxon>
        <taxon>Candidatus Chlorohelix</taxon>
    </lineage>
</organism>
<gene>
    <name evidence="1" type="ORF">HXX08_00670</name>
    <name evidence="2" type="ORF">OZ401_002053</name>
</gene>
<evidence type="ECO:0008006" key="5">
    <source>
        <dbReference type="Google" id="ProtNLM"/>
    </source>
</evidence>
<keyword evidence="4" id="KW-1185">Reference proteome</keyword>
<accession>A0A8T7LQV6</accession>
<protein>
    <recommendedName>
        <fullName evidence="5">SRPBCC family protein</fullName>
    </recommendedName>
</protein>
<evidence type="ECO:0000313" key="3">
    <source>
        <dbReference type="Proteomes" id="UP000521676"/>
    </source>
</evidence>
<reference evidence="2" key="2">
    <citation type="journal article" date="2024" name="Nature">
        <title>Anoxygenic phototroph of the Chloroflexota uses a type I reaction centre.</title>
        <authorList>
            <person name="Tsuji J.M."/>
            <person name="Shaw N.A."/>
            <person name="Nagashima S."/>
            <person name="Venkiteswaran J.J."/>
            <person name="Schiff S.L."/>
            <person name="Watanabe T."/>
            <person name="Fukui M."/>
            <person name="Hanada S."/>
            <person name="Tank M."/>
            <person name="Neufeld J.D."/>
        </authorList>
    </citation>
    <scope>NUCLEOTIDE SEQUENCE</scope>
    <source>
        <strain evidence="2">L227-S17</strain>
    </source>
</reference>
<dbReference type="RefSeq" id="WP_341468144.1">
    <property type="nucleotide sequence ID" value="NZ_CP128399.1"/>
</dbReference>
<evidence type="ECO:0000313" key="4">
    <source>
        <dbReference type="Proteomes" id="UP001431572"/>
    </source>
</evidence>
<dbReference type="EMBL" id="CP128399">
    <property type="protein sequence ID" value="WJW66261.1"/>
    <property type="molecule type" value="Genomic_DNA"/>
</dbReference>